<gene>
    <name evidence="5" type="ORF">ANCDUO_10409</name>
</gene>
<evidence type="ECO:0000256" key="1">
    <source>
        <dbReference type="ARBA" id="ARBA00004123"/>
    </source>
</evidence>
<proteinExistence type="inferred from homology"/>
<dbReference type="Proteomes" id="UP000054047">
    <property type="component" value="Unassembled WGS sequence"/>
</dbReference>
<dbReference type="GO" id="GO:0005654">
    <property type="term" value="C:nucleoplasm"/>
    <property type="evidence" value="ECO:0007669"/>
    <property type="project" value="TreeGrafter"/>
</dbReference>
<evidence type="ECO:0000256" key="2">
    <source>
        <dbReference type="ARBA" id="ARBA00005907"/>
    </source>
</evidence>
<accession>A0A0C2GQZ0</accession>
<dbReference type="InterPro" id="IPR005343">
    <property type="entry name" value="Noc2"/>
</dbReference>
<dbReference type="OrthoDB" id="5876739at2759"/>
<sequence>MDAVLLKESDPEFYKFLQEQDADLLDFHPSDDEEEEEEVEESDEEIDEMEADEGDDQKKTKRKCRSFILCSRKQRINIEDVRLGVEAFNACVARVGADVDAPKFIINEQVQFQCFM</sequence>
<dbReference type="EMBL" id="KN732043">
    <property type="protein sequence ID" value="KIH59361.1"/>
    <property type="molecule type" value="Genomic_DNA"/>
</dbReference>
<feature type="compositionally biased region" description="Acidic residues" evidence="4">
    <location>
        <begin position="31"/>
        <end position="55"/>
    </location>
</feature>
<comment type="similarity">
    <text evidence="2">Belongs to the NOC2 family.</text>
</comment>
<feature type="region of interest" description="Disordered" evidence="4">
    <location>
        <begin position="25"/>
        <end position="62"/>
    </location>
</feature>
<dbReference type="GO" id="GO:0042273">
    <property type="term" value="P:ribosomal large subunit biogenesis"/>
    <property type="evidence" value="ECO:0007669"/>
    <property type="project" value="TreeGrafter"/>
</dbReference>
<evidence type="ECO:0000256" key="3">
    <source>
        <dbReference type="ARBA" id="ARBA00023242"/>
    </source>
</evidence>
<keyword evidence="3" id="KW-0539">Nucleus</keyword>
<evidence type="ECO:0000313" key="6">
    <source>
        <dbReference type="Proteomes" id="UP000054047"/>
    </source>
</evidence>
<dbReference type="GO" id="GO:0000122">
    <property type="term" value="P:negative regulation of transcription by RNA polymerase II"/>
    <property type="evidence" value="ECO:0007669"/>
    <property type="project" value="TreeGrafter"/>
</dbReference>
<keyword evidence="6" id="KW-1185">Reference proteome</keyword>
<dbReference type="PANTHER" id="PTHR12687">
    <property type="entry name" value="NUCLEOLAR COMPLEX 2 AND RAD4-RELATED"/>
    <property type="match status" value="1"/>
</dbReference>
<dbReference type="GO" id="GO:0005730">
    <property type="term" value="C:nucleolus"/>
    <property type="evidence" value="ECO:0007669"/>
    <property type="project" value="TreeGrafter"/>
</dbReference>
<organism evidence="5 6">
    <name type="scientific">Ancylostoma duodenale</name>
    <dbReference type="NCBI Taxonomy" id="51022"/>
    <lineage>
        <taxon>Eukaryota</taxon>
        <taxon>Metazoa</taxon>
        <taxon>Ecdysozoa</taxon>
        <taxon>Nematoda</taxon>
        <taxon>Chromadorea</taxon>
        <taxon>Rhabditida</taxon>
        <taxon>Rhabditina</taxon>
        <taxon>Rhabditomorpha</taxon>
        <taxon>Strongyloidea</taxon>
        <taxon>Ancylostomatidae</taxon>
        <taxon>Ancylostomatinae</taxon>
        <taxon>Ancylostoma</taxon>
    </lineage>
</organism>
<dbReference type="GO" id="GO:0042393">
    <property type="term" value="F:histone binding"/>
    <property type="evidence" value="ECO:0007669"/>
    <property type="project" value="TreeGrafter"/>
</dbReference>
<dbReference type="GO" id="GO:0030691">
    <property type="term" value="C:Noc2p-Noc3p complex"/>
    <property type="evidence" value="ECO:0007669"/>
    <property type="project" value="TreeGrafter"/>
</dbReference>
<reference evidence="5 6" key="1">
    <citation type="submission" date="2013-12" db="EMBL/GenBank/DDBJ databases">
        <title>Draft genome of the parsitic nematode Ancylostoma duodenale.</title>
        <authorList>
            <person name="Mitreva M."/>
        </authorList>
    </citation>
    <scope>NUCLEOTIDE SEQUENCE [LARGE SCALE GENOMIC DNA]</scope>
    <source>
        <strain evidence="5 6">Zhejiang</strain>
    </source>
</reference>
<evidence type="ECO:0000313" key="5">
    <source>
        <dbReference type="EMBL" id="KIH59361.1"/>
    </source>
</evidence>
<dbReference type="GO" id="GO:0030690">
    <property type="term" value="C:Noc1p-Noc2p complex"/>
    <property type="evidence" value="ECO:0007669"/>
    <property type="project" value="TreeGrafter"/>
</dbReference>
<protein>
    <submittedName>
        <fullName evidence="5">Uncharacterized protein</fullName>
    </submittedName>
</protein>
<comment type="subcellular location">
    <subcellularLocation>
        <location evidence="1">Nucleus</location>
    </subcellularLocation>
</comment>
<dbReference type="PANTHER" id="PTHR12687:SF4">
    <property type="entry name" value="NUCLEOLAR COMPLEX PROTEIN 2 HOMOLOG"/>
    <property type="match status" value="1"/>
</dbReference>
<dbReference type="GO" id="GO:0003714">
    <property type="term" value="F:transcription corepressor activity"/>
    <property type="evidence" value="ECO:0007669"/>
    <property type="project" value="TreeGrafter"/>
</dbReference>
<name>A0A0C2GQZ0_9BILA</name>
<evidence type="ECO:0000256" key="4">
    <source>
        <dbReference type="SAM" id="MobiDB-lite"/>
    </source>
</evidence>
<dbReference type="AlphaFoldDB" id="A0A0C2GQZ0"/>